<organism evidence="1 2">
    <name type="scientific">Pandoraea anhela</name>
    <dbReference type="NCBI Taxonomy" id="2508295"/>
    <lineage>
        <taxon>Bacteria</taxon>
        <taxon>Pseudomonadati</taxon>
        <taxon>Pseudomonadota</taxon>
        <taxon>Betaproteobacteria</taxon>
        <taxon>Burkholderiales</taxon>
        <taxon>Burkholderiaceae</taxon>
        <taxon>Pandoraea</taxon>
    </lineage>
</organism>
<evidence type="ECO:0000313" key="1">
    <source>
        <dbReference type="EMBL" id="VVD84006.1"/>
    </source>
</evidence>
<dbReference type="EMBL" id="CABPSB010000003">
    <property type="protein sequence ID" value="VVD84006.1"/>
    <property type="molecule type" value="Genomic_DNA"/>
</dbReference>
<reference evidence="1 2" key="1">
    <citation type="submission" date="2019-08" db="EMBL/GenBank/DDBJ databases">
        <authorList>
            <person name="Peeters C."/>
        </authorList>
    </citation>
    <scope>NUCLEOTIDE SEQUENCE [LARGE SCALE GENOMIC DNA]</scope>
    <source>
        <strain evidence="1 2">LMG 31108</strain>
    </source>
</reference>
<sequence length="266" mass="29868">MGISTSSLSLIGHTRSYLSPQTIETCITAGSKSEIRSLWERIKDWFLGTHTQAAKLALFELAHARSSQAQFDAFVELARYVDPAQFDRLQWCIDENDTLIFRIEDYAFSSRAEWVSPAPMVLPLPDMARLLLSLRHDDLPVVCRFREIGASRVYDQARLAAEGEVPKAVDFSADHVLAAQQWYLRSSPALFDALEIIGMHRNDDRGDMAFALNREVVQVLASTGIDDEDVINPVGRNAQTLMCLMTDAFHDREALKRAYAAANLAY</sequence>
<dbReference type="Proteomes" id="UP000406256">
    <property type="component" value="Unassembled WGS sequence"/>
</dbReference>
<evidence type="ECO:0000313" key="2">
    <source>
        <dbReference type="Proteomes" id="UP000406256"/>
    </source>
</evidence>
<dbReference type="RefSeq" id="WP_150668025.1">
    <property type="nucleotide sequence ID" value="NZ_CABPSB010000003.1"/>
</dbReference>
<keyword evidence="2" id="KW-1185">Reference proteome</keyword>
<dbReference type="Gene3D" id="3.30.2440.10">
    <property type="entry name" value="Secreted effector protein SifA"/>
    <property type="match status" value="1"/>
</dbReference>
<name>A0A5E4T6Y0_9BURK</name>
<gene>
    <name evidence="1" type="ORF">PAN31108_01265</name>
</gene>
<proteinExistence type="predicted"/>
<accession>A0A5E4T6Y0</accession>
<dbReference type="OrthoDB" id="8938174at2"/>
<protein>
    <submittedName>
        <fullName evidence="1">Uncharacterized protein</fullName>
    </submittedName>
</protein>
<dbReference type="AlphaFoldDB" id="A0A5E4T6Y0"/>